<evidence type="ECO:0000256" key="1">
    <source>
        <dbReference type="ARBA" id="ARBA00004496"/>
    </source>
</evidence>
<evidence type="ECO:0000256" key="3">
    <source>
        <dbReference type="ARBA" id="ARBA00022723"/>
    </source>
</evidence>
<dbReference type="RefSeq" id="WP_168660109.1">
    <property type="nucleotide sequence ID" value="NZ_CP051180.1"/>
</dbReference>
<evidence type="ECO:0000256" key="10">
    <source>
        <dbReference type="PIRSR" id="PIRSR004682-1"/>
    </source>
</evidence>
<dbReference type="InterPro" id="IPR006549">
    <property type="entry name" value="HAD-SF_hydro_IIIA"/>
</dbReference>
<feature type="site" description="Stabilizes the phosphoryl group" evidence="12">
    <location>
        <position position="51"/>
    </location>
</feature>
<dbReference type="GO" id="GO:0016791">
    <property type="term" value="F:phosphatase activity"/>
    <property type="evidence" value="ECO:0007669"/>
    <property type="project" value="InterPro"/>
</dbReference>
<feature type="binding site" evidence="13">
    <location>
        <position position="9"/>
    </location>
    <ligand>
        <name>Mg(2+)</name>
        <dbReference type="ChEBI" id="CHEBI:18420"/>
    </ligand>
</feature>
<dbReference type="InterPro" id="IPR006543">
    <property type="entry name" value="Histidinol-phos"/>
</dbReference>
<evidence type="ECO:0000256" key="2">
    <source>
        <dbReference type="ARBA" id="ARBA00022490"/>
    </source>
</evidence>
<dbReference type="NCBIfam" id="TIGR01656">
    <property type="entry name" value="Histidinol-ppas"/>
    <property type="match status" value="1"/>
</dbReference>
<protein>
    <recommendedName>
        <fullName evidence="7 9">D,D-heptose 1,7-bisphosphate phosphatase</fullName>
        <ecNumber evidence="9">3.1.3.-</ecNumber>
    </recommendedName>
</protein>
<feature type="site" description="Stabilizes the phosphoryl group" evidence="12">
    <location>
        <position position="109"/>
    </location>
</feature>
<comment type="similarity">
    <text evidence="8 9">Belongs to the gmhB family.</text>
</comment>
<evidence type="ECO:0000313" key="14">
    <source>
        <dbReference type="EMBL" id="QIZ76848.1"/>
    </source>
</evidence>
<evidence type="ECO:0000256" key="11">
    <source>
        <dbReference type="PIRSR" id="PIRSR004682-2"/>
    </source>
</evidence>
<evidence type="ECO:0000256" key="5">
    <source>
        <dbReference type="ARBA" id="ARBA00022833"/>
    </source>
</evidence>
<name>A0A6H1UDD1_9GAMM</name>
<evidence type="ECO:0000256" key="4">
    <source>
        <dbReference type="ARBA" id="ARBA00022801"/>
    </source>
</evidence>
<feature type="binding site" evidence="13">
    <location>
        <position position="11"/>
    </location>
    <ligand>
        <name>Mg(2+)</name>
        <dbReference type="ChEBI" id="CHEBI:18420"/>
    </ligand>
</feature>
<feature type="active site" description="Nucleophile" evidence="10">
    <location>
        <position position="9"/>
    </location>
</feature>
<organism evidence="14 15">
    <name type="scientific">Ferrimonas lipolytica</name>
    <dbReference type="NCBI Taxonomy" id="2724191"/>
    <lineage>
        <taxon>Bacteria</taxon>
        <taxon>Pseudomonadati</taxon>
        <taxon>Pseudomonadota</taxon>
        <taxon>Gammaproteobacteria</taxon>
        <taxon>Alteromonadales</taxon>
        <taxon>Ferrimonadaceae</taxon>
        <taxon>Ferrimonas</taxon>
    </lineage>
</organism>
<reference evidence="14 15" key="1">
    <citation type="submission" date="2020-04" db="EMBL/GenBank/DDBJ databases">
        <title>Ferrimonas sp. S7 isolated from sea water.</title>
        <authorList>
            <person name="Bae S.S."/>
            <person name="Baek K."/>
        </authorList>
    </citation>
    <scope>NUCLEOTIDE SEQUENCE [LARGE SCALE GENOMIC DNA]</scope>
    <source>
        <strain evidence="14 15">S7</strain>
    </source>
</reference>
<feature type="site" description="Contributes to substrate recognition" evidence="12">
    <location>
        <position position="108"/>
    </location>
</feature>
<dbReference type="Pfam" id="PF13242">
    <property type="entry name" value="Hydrolase_like"/>
    <property type="match status" value="1"/>
</dbReference>
<comment type="cofactor">
    <cofactor evidence="13">
        <name>Zn(2+)</name>
        <dbReference type="ChEBI" id="CHEBI:29105"/>
    </cofactor>
</comment>
<keyword evidence="3 13" id="KW-0479">Metal-binding</keyword>
<accession>A0A6H1UDD1</accession>
<evidence type="ECO:0000313" key="15">
    <source>
        <dbReference type="Proteomes" id="UP000501602"/>
    </source>
</evidence>
<dbReference type="FunFam" id="3.40.50.1000:FF:000037">
    <property type="entry name" value="D,D-heptose 1,7-bisphosphate phosphatase"/>
    <property type="match status" value="1"/>
</dbReference>
<feature type="binding site" evidence="13">
    <location>
        <position position="90"/>
    </location>
    <ligand>
        <name>Zn(2+)</name>
        <dbReference type="ChEBI" id="CHEBI:29105"/>
    </ligand>
</feature>
<evidence type="ECO:0000256" key="12">
    <source>
        <dbReference type="PIRSR" id="PIRSR004682-3"/>
    </source>
</evidence>
<dbReference type="PIRSF" id="PIRSF004682">
    <property type="entry name" value="GmhB"/>
    <property type="match status" value="1"/>
</dbReference>
<feature type="binding site" evidence="11">
    <location>
        <begin position="51"/>
        <end position="54"/>
    </location>
    <ligand>
        <name>substrate</name>
    </ligand>
</feature>
<dbReference type="PANTHER" id="PTHR42891">
    <property type="entry name" value="D-GLYCERO-BETA-D-MANNO-HEPTOSE-1,7-BISPHOSPHATE 7-PHOSPHATASE"/>
    <property type="match status" value="1"/>
</dbReference>
<evidence type="ECO:0000256" key="13">
    <source>
        <dbReference type="PIRSR" id="PIRSR004682-4"/>
    </source>
</evidence>
<dbReference type="PANTHER" id="PTHR42891:SF1">
    <property type="entry name" value="D-GLYCERO-BETA-D-MANNO-HEPTOSE-1,7-BISPHOSPHATE 7-PHOSPHATASE"/>
    <property type="match status" value="1"/>
</dbReference>
<gene>
    <name evidence="14" type="primary">gmhB</name>
    <name evidence="14" type="ORF">HER31_08170</name>
</gene>
<dbReference type="InterPro" id="IPR023214">
    <property type="entry name" value="HAD_sf"/>
</dbReference>
<dbReference type="EMBL" id="CP051180">
    <property type="protein sequence ID" value="QIZ76848.1"/>
    <property type="molecule type" value="Genomic_DNA"/>
</dbReference>
<keyword evidence="5 13" id="KW-0862">Zinc</keyword>
<dbReference type="NCBIfam" id="TIGR00213">
    <property type="entry name" value="GmhB_yaeD"/>
    <property type="match status" value="1"/>
</dbReference>
<dbReference type="SUPFAM" id="SSF56784">
    <property type="entry name" value="HAD-like"/>
    <property type="match status" value="1"/>
</dbReference>
<keyword evidence="4 9" id="KW-0378">Hydrolase</keyword>
<feature type="binding site" evidence="13">
    <location>
        <position position="105"/>
    </location>
    <ligand>
        <name>Zn(2+)</name>
        <dbReference type="ChEBI" id="CHEBI:29105"/>
    </ligand>
</feature>
<dbReference type="GO" id="GO:0005975">
    <property type="term" value="P:carbohydrate metabolic process"/>
    <property type="evidence" value="ECO:0007669"/>
    <property type="project" value="InterPro"/>
</dbReference>
<keyword evidence="15" id="KW-1185">Reference proteome</keyword>
<keyword evidence="6 9" id="KW-0119">Carbohydrate metabolism</keyword>
<feature type="binding site" evidence="11">
    <location>
        <begin position="9"/>
        <end position="11"/>
    </location>
    <ligand>
        <name>substrate</name>
    </ligand>
</feature>
<evidence type="ECO:0000256" key="6">
    <source>
        <dbReference type="ARBA" id="ARBA00023277"/>
    </source>
</evidence>
<evidence type="ECO:0000256" key="8">
    <source>
        <dbReference type="ARBA" id="ARBA00061616"/>
    </source>
</evidence>
<dbReference type="NCBIfam" id="TIGR01662">
    <property type="entry name" value="HAD-SF-IIIA"/>
    <property type="match status" value="1"/>
</dbReference>
<feature type="binding site" evidence="11">
    <location>
        <begin position="17"/>
        <end position="20"/>
    </location>
    <ligand>
        <name>substrate</name>
    </ligand>
</feature>
<dbReference type="CDD" id="cd07503">
    <property type="entry name" value="HAD_HisB-N"/>
    <property type="match status" value="1"/>
</dbReference>
<dbReference type="Gene3D" id="3.40.50.1000">
    <property type="entry name" value="HAD superfamily/HAD-like"/>
    <property type="match status" value="1"/>
</dbReference>
<feature type="binding site" evidence="13">
    <location>
        <position position="92"/>
    </location>
    <ligand>
        <name>Zn(2+)</name>
        <dbReference type="ChEBI" id="CHEBI:29105"/>
    </ligand>
</feature>
<feature type="binding site" evidence="11">
    <location>
        <begin position="108"/>
        <end position="109"/>
    </location>
    <ligand>
        <name>substrate</name>
    </ligand>
</feature>
<comment type="cofactor">
    <cofactor evidence="13">
        <name>Mg(2+)</name>
        <dbReference type="ChEBI" id="CHEBI:18420"/>
    </cofactor>
</comment>
<dbReference type="InterPro" id="IPR004446">
    <property type="entry name" value="Heptose_bisP_phosphatase"/>
</dbReference>
<proteinExistence type="inferred from homology"/>
<evidence type="ECO:0000256" key="7">
    <source>
        <dbReference type="ARBA" id="ARBA00031828"/>
    </source>
</evidence>
<feature type="active site" description="Nucleophile" evidence="10">
    <location>
        <position position="11"/>
    </location>
</feature>
<feature type="binding site" evidence="13">
    <location>
        <position position="107"/>
    </location>
    <ligand>
        <name>Zn(2+)</name>
        <dbReference type="ChEBI" id="CHEBI:29105"/>
    </ligand>
</feature>
<dbReference type="GO" id="GO:0046872">
    <property type="term" value="F:metal ion binding"/>
    <property type="evidence" value="ECO:0007669"/>
    <property type="project" value="UniProtKB-KW"/>
</dbReference>
<keyword evidence="13" id="KW-0460">Magnesium</keyword>
<feature type="binding site" evidence="13">
    <location>
        <position position="134"/>
    </location>
    <ligand>
        <name>Mg(2+)</name>
        <dbReference type="ChEBI" id="CHEBI:18420"/>
    </ligand>
</feature>
<keyword evidence="2 9" id="KW-0963">Cytoplasm</keyword>
<dbReference type="GO" id="GO:0005737">
    <property type="term" value="C:cytoplasm"/>
    <property type="evidence" value="ECO:0007669"/>
    <property type="project" value="UniProtKB-SubCell"/>
</dbReference>
<dbReference type="AlphaFoldDB" id="A0A6H1UDD1"/>
<feature type="binding site" evidence="11">
    <location>
        <position position="135"/>
    </location>
    <ligand>
        <name>substrate</name>
    </ligand>
</feature>
<dbReference type="KEGG" id="fes:HER31_08170"/>
<dbReference type="InterPro" id="IPR036412">
    <property type="entry name" value="HAD-like_sf"/>
</dbReference>
<sequence length="184" mass="20388">MNQSAVFLDRDGVINVDHGYVHDVESFEFIPGTLEACVKLHRAGYALIVVTNQSGIARGYYDEQQFLQLSQWMREQFQQAGAPLTDVYYCPHHPDKGNAPYIGKCECRKPEPGMLLRAAKEHNIDLSDSIMIGDKYGDMLAGKLAEVRQCVLVRSGKSVDGKGEVLADSVEDNLAAAAEWVLNQ</sequence>
<dbReference type="Proteomes" id="UP000501602">
    <property type="component" value="Chromosome"/>
</dbReference>
<evidence type="ECO:0000256" key="9">
    <source>
        <dbReference type="PIRNR" id="PIRNR004682"/>
    </source>
</evidence>
<comment type="subcellular location">
    <subcellularLocation>
        <location evidence="1 9">Cytoplasm</location>
    </subcellularLocation>
</comment>
<dbReference type="EC" id="3.1.3.-" evidence="9"/>
<dbReference type="NCBIfam" id="NF006506">
    <property type="entry name" value="PRK08942.1"/>
    <property type="match status" value="1"/>
</dbReference>
<feature type="binding site" evidence="13">
    <location>
        <position position="135"/>
    </location>
    <ligand>
        <name>Mg(2+)</name>
        <dbReference type="ChEBI" id="CHEBI:18420"/>
    </ligand>
</feature>